<sequence length="159" mass="16747">MTTAAAPTAASPDSDPKAPAEHWWHRMQRGELPPPPVARLLGATIVRVDREAGELDVDYAPRADFANPAGGMQGGMLGAMLDDLTASLVDSTLAAGEAPATVSLNLSYLRPARITPMQGRARLMRRGRDVCHVSGELLQDGKVVASAVAVCSIIKLRAP</sequence>
<dbReference type="EMBL" id="AP025730">
    <property type="protein sequence ID" value="BDI05627.1"/>
    <property type="molecule type" value="Genomic_DNA"/>
</dbReference>
<evidence type="ECO:0000256" key="1">
    <source>
        <dbReference type="SAM" id="MobiDB-lite"/>
    </source>
</evidence>
<dbReference type="Gene3D" id="3.10.129.10">
    <property type="entry name" value="Hotdog Thioesterase"/>
    <property type="match status" value="1"/>
</dbReference>
<dbReference type="CDD" id="cd03443">
    <property type="entry name" value="PaaI_thioesterase"/>
    <property type="match status" value="1"/>
</dbReference>
<feature type="region of interest" description="Disordered" evidence="1">
    <location>
        <begin position="1"/>
        <end position="20"/>
    </location>
</feature>
<keyword evidence="4" id="KW-1185">Reference proteome</keyword>
<feature type="compositionally biased region" description="Low complexity" evidence="1">
    <location>
        <begin position="1"/>
        <end position="13"/>
    </location>
</feature>
<protein>
    <recommendedName>
        <fullName evidence="2">Acyl-CoA thioesterase-like N-terminal HotDog domain-containing protein</fullName>
    </recommendedName>
</protein>
<name>A0ABM7YMF9_9BURK</name>
<dbReference type="Proteomes" id="UP001057498">
    <property type="component" value="Chromosome"/>
</dbReference>
<evidence type="ECO:0000313" key="4">
    <source>
        <dbReference type="Proteomes" id="UP001057498"/>
    </source>
</evidence>
<evidence type="ECO:0000313" key="3">
    <source>
        <dbReference type="EMBL" id="BDI05627.1"/>
    </source>
</evidence>
<proteinExistence type="predicted"/>
<reference evidence="3" key="1">
    <citation type="submission" date="2022-04" db="EMBL/GenBank/DDBJ databases">
        <title>Whole genome sequence of Sphaerotilus sp. FB-5.</title>
        <authorList>
            <person name="Takeda M."/>
            <person name="Narihara S."/>
            <person name="Akimoto M."/>
            <person name="Akimoto R."/>
            <person name="Nishiyashiki S."/>
            <person name="Murakami T."/>
        </authorList>
    </citation>
    <scope>NUCLEOTIDE SEQUENCE</scope>
    <source>
        <strain evidence="3">FB-5</strain>
    </source>
</reference>
<dbReference type="InterPro" id="IPR049449">
    <property type="entry name" value="TesB_ACOT8-like_N"/>
</dbReference>
<dbReference type="SUPFAM" id="SSF54637">
    <property type="entry name" value="Thioesterase/thiol ester dehydrase-isomerase"/>
    <property type="match status" value="1"/>
</dbReference>
<dbReference type="Pfam" id="PF13622">
    <property type="entry name" value="4HBT_3"/>
    <property type="match status" value="1"/>
</dbReference>
<dbReference type="InterPro" id="IPR029069">
    <property type="entry name" value="HotDog_dom_sf"/>
</dbReference>
<dbReference type="RefSeq" id="WP_251968997.1">
    <property type="nucleotide sequence ID" value="NZ_AP025730.1"/>
</dbReference>
<gene>
    <name evidence="3" type="ORF">CATMQ487_25970</name>
</gene>
<accession>A0ABM7YMF9</accession>
<feature type="domain" description="Acyl-CoA thioesterase-like N-terminal HotDog" evidence="2">
    <location>
        <begin position="74"/>
        <end position="151"/>
    </location>
</feature>
<organism evidence="3 4">
    <name type="scientific">Sphaerotilus microaerophilus</name>
    <dbReference type="NCBI Taxonomy" id="2914710"/>
    <lineage>
        <taxon>Bacteria</taxon>
        <taxon>Pseudomonadati</taxon>
        <taxon>Pseudomonadota</taxon>
        <taxon>Betaproteobacteria</taxon>
        <taxon>Burkholderiales</taxon>
        <taxon>Sphaerotilaceae</taxon>
        <taxon>Sphaerotilus</taxon>
    </lineage>
</organism>
<evidence type="ECO:0000259" key="2">
    <source>
        <dbReference type="Pfam" id="PF13622"/>
    </source>
</evidence>